<feature type="region of interest" description="Disordered" evidence="9">
    <location>
        <begin position="765"/>
        <end position="865"/>
    </location>
</feature>
<evidence type="ECO:0000256" key="2">
    <source>
        <dbReference type="ARBA" id="ARBA00004496"/>
    </source>
</evidence>
<name>A0AAD7WHU2_9TELE</name>
<evidence type="ECO:0000259" key="10">
    <source>
        <dbReference type="PROSITE" id="PS50106"/>
    </source>
</evidence>
<feature type="compositionally biased region" description="Polar residues" evidence="9">
    <location>
        <begin position="719"/>
        <end position="739"/>
    </location>
</feature>
<keyword evidence="12" id="KW-1185">Reference proteome</keyword>
<evidence type="ECO:0000313" key="11">
    <source>
        <dbReference type="EMBL" id="KAJ8396599.1"/>
    </source>
</evidence>
<comment type="caution">
    <text evidence="11">The sequence shown here is derived from an EMBL/GenBank/DDBJ whole genome shotgun (WGS) entry which is preliminary data.</text>
</comment>
<reference evidence="11" key="1">
    <citation type="journal article" date="2023" name="Science">
        <title>Genome structures resolve the early diversification of teleost fishes.</title>
        <authorList>
            <person name="Parey E."/>
            <person name="Louis A."/>
            <person name="Montfort J."/>
            <person name="Bouchez O."/>
            <person name="Roques C."/>
            <person name="Iampietro C."/>
            <person name="Lluch J."/>
            <person name="Castinel A."/>
            <person name="Donnadieu C."/>
            <person name="Desvignes T."/>
            <person name="Floi Bucao C."/>
            <person name="Jouanno E."/>
            <person name="Wen M."/>
            <person name="Mejri S."/>
            <person name="Dirks R."/>
            <person name="Jansen H."/>
            <person name="Henkel C."/>
            <person name="Chen W.J."/>
            <person name="Zahm M."/>
            <person name="Cabau C."/>
            <person name="Klopp C."/>
            <person name="Thompson A.W."/>
            <person name="Robinson-Rechavi M."/>
            <person name="Braasch I."/>
            <person name="Lecointre G."/>
            <person name="Bobe J."/>
            <person name="Postlethwait J.H."/>
            <person name="Berthelot C."/>
            <person name="Roest Crollius H."/>
            <person name="Guiguen Y."/>
        </authorList>
    </citation>
    <scope>NUCLEOTIDE SEQUENCE</scope>
    <source>
        <strain evidence="11">NC1722</strain>
    </source>
</reference>
<keyword evidence="4" id="KW-0963">Cytoplasm</keyword>
<feature type="region of interest" description="Disordered" evidence="9">
    <location>
        <begin position="1917"/>
        <end position="1970"/>
    </location>
</feature>
<evidence type="ECO:0000256" key="3">
    <source>
        <dbReference type="ARBA" id="ARBA00004613"/>
    </source>
</evidence>
<feature type="compositionally biased region" description="Polar residues" evidence="9">
    <location>
        <begin position="254"/>
        <end position="265"/>
    </location>
</feature>
<dbReference type="InterPro" id="IPR001478">
    <property type="entry name" value="PDZ"/>
</dbReference>
<evidence type="ECO:0000313" key="12">
    <source>
        <dbReference type="Proteomes" id="UP001221898"/>
    </source>
</evidence>
<evidence type="ECO:0000256" key="7">
    <source>
        <dbReference type="ARBA" id="ARBA00022737"/>
    </source>
</evidence>
<feature type="compositionally biased region" description="Basic and acidic residues" evidence="9">
    <location>
        <begin position="1566"/>
        <end position="1581"/>
    </location>
</feature>
<dbReference type="CDD" id="cd06762">
    <property type="entry name" value="PDZ6_PDZD2-PDZ3_hPro-IL-16-like"/>
    <property type="match status" value="1"/>
</dbReference>
<feature type="region of interest" description="Disordered" evidence="9">
    <location>
        <begin position="1301"/>
        <end position="1549"/>
    </location>
</feature>
<feature type="region of interest" description="Disordered" evidence="9">
    <location>
        <begin position="1796"/>
        <end position="1903"/>
    </location>
</feature>
<dbReference type="SMART" id="SM00228">
    <property type="entry name" value="PDZ"/>
    <property type="match status" value="6"/>
</dbReference>
<dbReference type="GO" id="GO:0005576">
    <property type="term" value="C:extracellular region"/>
    <property type="evidence" value="ECO:0007669"/>
    <property type="project" value="UniProtKB-SubCell"/>
</dbReference>
<feature type="domain" description="PDZ" evidence="10">
    <location>
        <begin position="2157"/>
        <end position="2242"/>
    </location>
</feature>
<keyword evidence="6" id="KW-0597">Phosphoprotein</keyword>
<feature type="domain" description="PDZ" evidence="10">
    <location>
        <begin position="409"/>
        <end position="495"/>
    </location>
</feature>
<dbReference type="InterPro" id="IPR036034">
    <property type="entry name" value="PDZ_sf"/>
</dbReference>
<feature type="region of interest" description="Disordered" evidence="9">
    <location>
        <begin position="1025"/>
        <end position="1061"/>
    </location>
</feature>
<keyword evidence="7" id="KW-0677">Repeat</keyword>
<dbReference type="PROSITE" id="PS50106">
    <property type="entry name" value="PDZ"/>
    <property type="match status" value="6"/>
</dbReference>
<dbReference type="FunFam" id="2.30.42.10:FF:000127">
    <property type="entry name" value="Pro-interleukin-16"/>
    <property type="match status" value="1"/>
</dbReference>
<organism evidence="11 12">
    <name type="scientific">Aldrovandia affinis</name>
    <dbReference type="NCBI Taxonomy" id="143900"/>
    <lineage>
        <taxon>Eukaryota</taxon>
        <taxon>Metazoa</taxon>
        <taxon>Chordata</taxon>
        <taxon>Craniata</taxon>
        <taxon>Vertebrata</taxon>
        <taxon>Euteleostomi</taxon>
        <taxon>Actinopterygii</taxon>
        <taxon>Neopterygii</taxon>
        <taxon>Teleostei</taxon>
        <taxon>Notacanthiformes</taxon>
        <taxon>Halosauridae</taxon>
        <taxon>Aldrovandia</taxon>
    </lineage>
</organism>
<feature type="compositionally biased region" description="Low complexity" evidence="9">
    <location>
        <begin position="1495"/>
        <end position="1511"/>
    </location>
</feature>
<dbReference type="Gene3D" id="2.30.42.10">
    <property type="match status" value="6"/>
</dbReference>
<feature type="region of interest" description="Disordered" evidence="9">
    <location>
        <begin position="652"/>
        <end position="687"/>
    </location>
</feature>
<feature type="compositionally biased region" description="Polar residues" evidence="9">
    <location>
        <begin position="1356"/>
        <end position="1375"/>
    </location>
</feature>
<feature type="region of interest" description="Disordered" evidence="9">
    <location>
        <begin position="1153"/>
        <end position="1195"/>
    </location>
</feature>
<evidence type="ECO:0000256" key="8">
    <source>
        <dbReference type="ARBA" id="ARBA00023242"/>
    </source>
</evidence>
<evidence type="ECO:0000256" key="6">
    <source>
        <dbReference type="ARBA" id="ARBA00022553"/>
    </source>
</evidence>
<dbReference type="Proteomes" id="UP001221898">
    <property type="component" value="Unassembled WGS sequence"/>
</dbReference>
<feature type="domain" description="PDZ" evidence="10">
    <location>
        <begin position="550"/>
        <end position="624"/>
    </location>
</feature>
<keyword evidence="5" id="KW-0964">Secreted</keyword>
<accession>A0AAD7WHU2</accession>
<dbReference type="Pfam" id="PF00595">
    <property type="entry name" value="PDZ"/>
    <property type="match status" value="5"/>
</dbReference>
<evidence type="ECO:0000256" key="4">
    <source>
        <dbReference type="ARBA" id="ARBA00022490"/>
    </source>
</evidence>
<evidence type="ECO:0000256" key="1">
    <source>
        <dbReference type="ARBA" id="ARBA00004123"/>
    </source>
</evidence>
<feature type="compositionally biased region" description="Polar residues" evidence="9">
    <location>
        <begin position="1051"/>
        <end position="1061"/>
    </location>
</feature>
<feature type="compositionally biased region" description="Basic and acidic residues" evidence="9">
    <location>
        <begin position="1917"/>
        <end position="1927"/>
    </location>
</feature>
<feature type="domain" description="PDZ" evidence="10">
    <location>
        <begin position="915"/>
        <end position="999"/>
    </location>
</feature>
<feature type="compositionally biased region" description="Polar residues" evidence="9">
    <location>
        <begin position="106"/>
        <end position="117"/>
    </location>
</feature>
<feature type="compositionally biased region" description="Basic and acidic residues" evidence="9">
    <location>
        <begin position="1850"/>
        <end position="1873"/>
    </location>
</feature>
<gene>
    <name evidence="11" type="ORF">AAFF_G00016650</name>
</gene>
<feature type="domain" description="PDZ" evidence="10">
    <location>
        <begin position="154"/>
        <end position="239"/>
    </location>
</feature>
<feature type="domain" description="PDZ" evidence="10">
    <location>
        <begin position="2022"/>
        <end position="2103"/>
    </location>
</feature>
<feature type="compositionally biased region" description="Polar residues" evidence="9">
    <location>
        <begin position="1587"/>
        <end position="1608"/>
    </location>
</feature>
<dbReference type="SUPFAM" id="SSF50156">
    <property type="entry name" value="PDZ domain-like"/>
    <property type="match status" value="6"/>
</dbReference>
<dbReference type="EMBL" id="JAINUG010000105">
    <property type="protein sequence ID" value="KAJ8396599.1"/>
    <property type="molecule type" value="Genomic_DNA"/>
</dbReference>
<dbReference type="GO" id="GO:0005737">
    <property type="term" value="C:cytoplasm"/>
    <property type="evidence" value="ECO:0007669"/>
    <property type="project" value="UniProtKB-SubCell"/>
</dbReference>
<protein>
    <recommendedName>
        <fullName evidence="10">PDZ domain-containing protein</fullName>
    </recommendedName>
</protein>
<dbReference type="GO" id="GO:0005634">
    <property type="term" value="C:nucleus"/>
    <property type="evidence" value="ECO:0007669"/>
    <property type="project" value="UniProtKB-SubCell"/>
</dbReference>
<sequence>MLRRIKRKAPLPPCNGSNGGGGGVCTSEPRDSTPPEPKGSPALNGKRTRKFGVVSLAASTCDSKDGGDPPRENGHCPSVDAEAMPPQAGTPADTPMKEEPVMVPPTVTQPHMQNGGSTAAPPPRPCIRLSESCKSESLNTELTCQPRDGSRIWKMHMVKGQDGLGVQITGGRGSKRSPHGIMVAHVEEGGAAQRDGRLKAGDELLMINGQSLLGLSHQEAVAALRSFKGLVQLVIASREESNVDFHKYPSTSLPDLVSTCSSQDSAPAPREDKENVEPDGEDTATRSLPLPTCDSFTELDKVGECGQIEGPKGCCRNPMPMKFRSRSQGAASRLESVGEDDELIVENGDAGCNMAEKPLPGGRKHSLPQQLDTVGVRQEYQIVKKSARSLSTVQVESPWRLAQPSIISNIVLMKGQGKGLGFSIVGGQDSARGRMGIFVKTIFPNGAAAADGRLKEGDEILEVNGESLQGLTHQQAIHTFKQLKKGVVTLTVRTRLRSPSLTPCPTPTLLSRSSSPNSNTSGGTPVPVGSEDGDTASRKGPGPKDRIIMEVTLNKEQGVGLGIGACCLTLENSAPGIYIHSLAPGSVAKMDGRLSRGDQVLEVDSVSLRHAALSEAYAILSECGPGPVSLIISRHPNPKVSEQEMDEAISRTTHRESLNKDGHSSYVLGLPSKTPSPTIRARQSDGSSSLSWTMRRFLEPASRQGSLSSEAELSQYFSPNVPSQSSLSETVVMGSSSDSLHQHKGCHTSIDDVGTQQGAALRESTGCVGADGSGKALSSSDRHADSANQSSAGGSPTTVHSPLLRQRRVTCYEDENERAGRRRNSGDDPGVAIAVTTGESEPRGNVSGGDAMTATPAPPLPPGAESPNLMVKKDGHREVQLECKRSPKLEHKAVTRAHCKRAEPCELAGVCTIEKVLLQRDETESFGMDLEISSAPLKVLITRLRPGGAAERESKGKLGVGDEIVAIGGHLVCASSYQEICDLMHNLPVTLTLEVKKPVSAVDQLSSLILSSDSEGHLQMDYSKTALDGSTEGPEKEFRHSGGPLLKSEASVDNSKNNSDMPVTNIDDVITELSSPDDVINHVHTTASQDLHGNGKASCGNIILRENKNYSTESQPQPGVMDFSVLNTGCKSPVFPVGKTFLNSYSRNFSNLSGEETSHSNGAAEEKPRLSKSMYSRANDSDSESDSAAENSHQVDKAQCLDHPQSNDQQVTDSDNEQVEICHGANSSGKAEDPKVTEGSCTLLPKQGKEPHSFDMCQEQLPFSLQQSVCSNPASPSHASVELSASPSECPFPSAIASAKKDDASVINQSPPPDPKSPCLQQGVVPGKVHQAPVRKGEPTVTQTSGHAVSRAKIGTGNSVLQNSNKSLNPQSSCSGPAEANGSLNPSKPSGRASAALTSREREKERAQASPEPRAAPSQMQSNLTGHFPKASGMKSQNDSSGSSQSSKHCSIKLHDKVQRMSSAPKLKGLSIKSRSKTQEQHAGANQTGAESTALKKLSQSPKLQSKSGPSAGSLRTSRQPEKNCPASPRTGGNRQDKNLSNPGSSSLMGIANLQTNHVHAGPFADKSRDSASPEKLKKDSGPAQGEQESQRVSSPKEQPESVATQRTFIEVRLSSSSSSSPSSLASTPTLGRKGSLDNPVFSDPTAESLTPSAQKGFGGTADSSRSTPTTHQSQGKPSNPPGSGEPFGAITNNVKSEAACPLCKQHVCTNGCQTDHIVGPAAKTGMDEKVKAGRSKSLHLKSERRSYSTDTGMARGPNPFSVQQRIKSFENLSGPDRPAITCIDVQSYALISKPPLSRRSSAHVGSSNTQSTENPSFSFCTDKGPGTPPESHLPRVPPSAVTFSNLHVPKRDSSNDAHPKEEKIAETEKPPETEPNGPPQTLAAVRTRAPRGHSSGLARSKLRELRALSMPDLDKLCTDQFGHDTGEGQPSRVAGPLSEPSSGGNRSGGMSCSRAGRDGDQIDGTQPAGASWSISLGELSVSLLHQNKLQNVLPSLTENADVLHMIQEVKALAEVPEDIYFVVLTKDEGSSLGFSIAGGVDSITEMMQEKSEQKSITVHRVFSRGVAGVEGTIQRGDSIISINGTALRGTTHGEALSCLQQARLSRQALLIIRKGKDSELSPQRQEIPFRTGRRAQCDITVETGTAVEVGSDGVVSVELQKTSTGLGFSLEGGKASIQGDRPLNIKRIFRGGVAELSRVIDVGDEVLAINGRSLQGLMHYDAWNIIKAVSEGPVQLVIRKPRTSV</sequence>
<feature type="compositionally biased region" description="Low complexity" evidence="9">
    <location>
        <begin position="498"/>
        <end position="525"/>
    </location>
</feature>
<keyword evidence="8" id="KW-0539">Nucleus</keyword>
<feature type="compositionally biased region" description="Polar residues" evidence="9">
    <location>
        <begin position="786"/>
        <end position="800"/>
    </location>
</feature>
<evidence type="ECO:0000256" key="9">
    <source>
        <dbReference type="SAM" id="MobiDB-lite"/>
    </source>
</evidence>
<feature type="compositionally biased region" description="Basic and acidic residues" evidence="9">
    <location>
        <begin position="653"/>
        <end position="663"/>
    </location>
</feature>
<dbReference type="PANTHER" id="PTHR11324">
    <property type="entry name" value="IL16-RELATED"/>
    <property type="match status" value="1"/>
</dbReference>
<feature type="region of interest" description="Disordered" evidence="9">
    <location>
        <begin position="1"/>
        <end position="123"/>
    </location>
</feature>
<dbReference type="FunFam" id="2.30.42.10:FF:000102">
    <property type="entry name" value="Putative pro-interleukin-16"/>
    <property type="match status" value="1"/>
</dbReference>
<feature type="region of interest" description="Disordered" evidence="9">
    <location>
        <begin position="498"/>
        <end position="545"/>
    </location>
</feature>
<feature type="compositionally biased region" description="Low complexity" evidence="9">
    <location>
        <begin position="1614"/>
        <end position="1631"/>
    </location>
</feature>
<comment type="subcellular location">
    <subcellularLocation>
        <location evidence="2">Cytoplasm</location>
    </subcellularLocation>
    <subcellularLocation>
        <location evidence="1">Nucleus</location>
    </subcellularLocation>
    <subcellularLocation>
        <location evidence="3">Secreted</location>
    </subcellularLocation>
</comment>
<proteinExistence type="predicted"/>
<dbReference type="CDD" id="cd06759">
    <property type="entry name" value="PDZ3_PDZD2-PDZ1_hPro-IL-16-like"/>
    <property type="match status" value="1"/>
</dbReference>
<feature type="compositionally biased region" description="Polar residues" evidence="9">
    <location>
        <begin position="1531"/>
        <end position="1549"/>
    </location>
</feature>
<feature type="compositionally biased region" description="Low complexity" evidence="9">
    <location>
        <begin position="1432"/>
        <end position="1449"/>
    </location>
</feature>
<feature type="compositionally biased region" description="Polar residues" evidence="9">
    <location>
        <begin position="1804"/>
        <end position="1820"/>
    </location>
</feature>
<feature type="compositionally biased region" description="Basic and acidic residues" evidence="9">
    <location>
        <begin position="62"/>
        <end position="74"/>
    </location>
</feature>
<feature type="compositionally biased region" description="Polar residues" evidence="9">
    <location>
        <begin position="1662"/>
        <end position="1678"/>
    </location>
</feature>
<feature type="compositionally biased region" description="Polar residues" evidence="9">
    <location>
        <begin position="1940"/>
        <end position="1951"/>
    </location>
</feature>
<feature type="region of interest" description="Disordered" evidence="9">
    <location>
        <begin position="1561"/>
        <end position="1691"/>
    </location>
</feature>
<dbReference type="CDD" id="cd06760">
    <property type="entry name" value="PDZ4_PDZD2-PDZ2_hPro-IL-16-like"/>
    <property type="match status" value="1"/>
</dbReference>
<dbReference type="CDD" id="cd06758">
    <property type="entry name" value="PDZ2_PDZD2-like"/>
    <property type="match status" value="1"/>
</dbReference>
<evidence type="ECO:0000256" key="5">
    <source>
        <dbReference type="ARBA" id="ARBA00022525"/>
    </source>
</evidence>
<dbReference type="PANTHER" id="PTHR11324:SF16">
    <property type="entry name" value="PDZ DOMAIN-CONTAINING PROTEIN 2"/>
    <property type="match status" value="1"/>
</dbReference>
<feature type="region of interest" description="Disordered" evidence="9">
    <location>
        <begin position="254"/>
        <end position="291"/>
    </location>
</feature>
<dbReference type="CDD" id="cd06763">
    <property type="entry name" value="PDZ7_PDZD2-PDZ4_hPro-IL-16-like"/>
    <property type="match status" value="1"/>
</dbReference>
<feature type="region of interest" description="Disordered" evidence="9">
    <location>
        <begin position="719"/>
        <end position="751"/>
    </location>
</feature>
<feature type="region of interest" description="Disordered" evidence="9">
    <location>
        <begin position="1727"/>
        <end position="1759"/>
    </location>
</feature>